<comment type="function">
    <text evidence="11">Catalyzes the addition and repair of the essential 3'-terminal CCA sequence in tRNAs without using a nucleic acid template. Adds these three nucleotides in the order of C, C, and A to the tRNA nucleotide-73, using CTP and ATP as substrates and producing inorganic pyrophosphate. tRNA 3'-terminal CCA addition is required both for tRNA processing and repair. Also involved in tRNA surveillance by mediating tandem CCA addition to generate a CCACCA at the 3' terminus of unstable tRNAs. While stable tRNAs receive only 3'-terminal CCA, unstable tRNAs are marked with CCACCA and rapidly degraded.</text>
</comment>
<comment type="similarity">
    <text evidence="11">Belongs to the tRNA nucleotidyltransferase/poly(A) polymerase family. Bacterial CCA-adding enzyme type 3 subfamily.</text>
</comment>
<feature type="binding site" evidence="11">
    <location>
        <position position="113"/>
    </location>
    <ligand>
        <name>CTP</name>
        <dbReference type="ChEBI" id="CHEBI:37563"/>
    </ligand>
</feature>
<keyword evidence="2 11" id="KW-0808">Transferase</keyword>
<dbReference type="InterPro" id="IPR043519">
    <property type="entry name" value="NT_sf"/>
</dbReference>
<dbReference type="Pfam" id="PF12627">
    <property type="entry name" value="PolyA_pol_RNAbd"/>
    <property type="match status" value="1"/>
</dbReference>
<feature type="binding site" evidence="11">
    <location>
        <position position="159"/>
    </location>
    <ligand>
        <name>CTP</name>
        <dbReference type="ChEBI" id="CHEBI:37563"/>
    </ligand>
</feature>
<feature type="binding site" evidence="11">
    <location>
        <position position="162"/>
    </location>
    <ligand>
        <name>ATP</name>
        <dbReference type="ChEBI" id="CHEBI:30616"/>
    </ligand>
</feature>
<evidence type="ECO:0000313" key="16">
    <source>
        <dbReference type="Proteomes" id="UP001595989"/>
    </source>
</evidence>
<feature type="domain" description="Poly A polymerase head" evidence="12">
    <location>
        <begin position="24"/>
        <end position="144"/>
    </location>
</feature>
<dbReference type="SUPFAM" id="SSF81891">
    <property type="entry name" value="Poly A polymerase C-terminal region-like"/>
    <property type="match status" value="1"/>
</dbReference>
<evidence type="ECO:0000256" key="7">
    <source>
        <dbReference type="ARBA" id="ARBA00022800"/>
    </source>
</evidence>
<dbReference type="CDD" id="cd05398">
    <property type="entry name" value="NT_ClassII-CCAase"/>
    <property type="match status" value="1"/>
</dbReference>
<comment type="caution">
    <text evidence="15">The sequence shown here is derived from an EMBL/GenBank/DDBJ whole genome shotgun (WGS) entry which is preliminary data.</text>
</comment>
<dbReference type="Gene3D" id="3.30.460.10">
    <property type="entry name" value="Beta Polymerase, domain 2"/>
    <property type="match status" value="1"/>
</dbReference>
<keyword evidence="5 11" id="KW-0479">Metal-binding</keyword>
<comment type="cofactor">
    <cofactor evidence="1 11">
        <name>Mg(2+)</name>
        <dbReference type="ChEBI" id="CHEBI:18420"/>
    </cofactor>
</comment>
<dbReference type="Pfam" id="PF01743">
    <property type="entry name" value="PolyA_pol"/>
    <property type="match status" value="1"/>
</dbReference>
<proteinExistence type="inferred from homology"/>
<dbReference type="InterPro" id="IPR050264">
    <property type="entry name" value="Bact_CCA-adding_enz_type3_sf"/>
</dbReference>
<evidence type="ECO:0000256" key="9">
    <source>
        <dbReference type="ARBA" id="ARBA00022842"/>
    </source>
</evidence>
<evidence type="ECO:0000259" key="13">
    <source>
        <dbReference type="Pfam" id="PF12627"/>
    </source>
</evidence>
<feature type="binding site" evidence="11">
    <location>
        <position position="29"/>
    </location>
    <ligand>
        <name>ATP</name>
        <dbReference type="ChEBI" id="CHEBI:30616"/>
    </ligand>
</feature>
<keyword evidence="6 11" id="KW-0547">Nucleotide-binding</keyword>
<feature type="binding site" evidence="11">
    <location>
        <position position="165"/>
    </location>
    <ligand>
        <name>CTP</name>
        <dbReference type="ChEBI" id="CHEBI:37563"/>
    </ligand>
</feature>
<evidence type="ECO:0000259" key="14">
    <source>
        <dbReference type="Pfam" id="PF13735"/>
    </source>
</evidence>
<evidence type="ECO:0000259" key="12">
    <source>
        <dbReference type="Pfam" id="PF01743"/>
    </source>
</evidence>
<evidence type="ECO:0000313" key="15">
    <source>
        <dbReference type="EMBL" id="MFC4557365.1"/>
    </source>
</evidence>
<dbReference type="InterPro" id="IPR032810">
    <property type="entry name" value="CCA-adding_enz_C"/>
</dbReference>
<keyword evidence="9 11" id="KW-0460">Magnesium</keyword>
<sequence>MLQTKPFADAVKVVEQIENSGYEAFFVGGCVRDFLLDRELGDIDIATSARPEVIQQIFKRVIPVGIQHGTVIVQSAGGSYEVTTYRVDGDYTDQRHPDSVHFIQTIDGDLERRDFTINALAMDRYGEIIDLFDGRKDIERKVIRTVGNGYDRFMEDPLRIIRALRFSSQLGFTISENTLRAIKYVKKEIENIAVERIGNELAKLFAGEHSETGIKYLRETKVYEHLPVMIEYPYIINKLPSDLQPLKSFGAVIALFHLLESAISIKQWVSEWKLSNKIKQEAIQLYEGLMHYEERGLDFWTVYCLPKHLYEDFTRLVNCLFSPDSNLAADDLIEINEKLPIESSRGLEVSGHDIREIFPEAEKGPWIRETLIAVEKQVVAGKLENNKKVLRDWIKWNPHATD</sequence>
<feature type="binding site" evidence="11">
    <location>
        <position position="42"/>
    </location>
    <ligand>
        <name>Mg(2+)</name>
        <dbReference type="ChEBI" id="CHEBI:18420"/>
    </ligand>
</feature>
<evidence type="ECO:0000256" key="10">
    <source>
        <dbReference type="ARBA" id="ARBA00022884"/>
    </source>
</evidence>
<feature type="binding site" evidence="11">
    <location>
        <position position="44"/>
    </location>
    <ligand>
        <name>Mg(2+)</name>
        <dbReference type="ChEBI" id="CHEBI:18420"/>
    </ligand>
</feature>
<feature type="binding site" evidence="11">
    <location>
        <position position="32"/>
    </location>
    <ligand>
        <name>ATP</name>
        <dbReference type="ChEBI" id="CHEBI:30616"/>
    </ligand>
</feature>
<dbReference type="Proteomes" id="UP001595989">
    <property type="component" value="Unassembled WGS sequence"/>
</dbReference>
<evidence type="ECO:0000256" key="8">
    <source>
        <dbReference type="ARBA" id="ARBA00022840"/>
    </source>
</evidence>
<feature type="binding site" evidence="11">
    <location>
        <position position="162"/>
    </location>
    <ligand>
        <name>CTP</name>
        <dbReference type="ChEBI" id="CHEBI:37563"/>
    </ligand>
</feature>
<gene>
    <name evidence="11" type="primary">cca</name>
    <name evidence="15" type="ORF">ACFO3D_03980</name>
</gene>
<keyword evidence="10 11" id="KW-0694">RNA-binding</keyword>
<comment type="subunit">
    <text evidence="11">Homodimer.</text>
</comment>
<dbReference type="Pfam" id="PF13735">
    <property type="entry name" value="tRNA_NucTran2_2"/>
    <property type="match status" value="1"/>
</dbReference>
<evidence type="ECO:0000256" key="5">
    <source>
        <dbReference type="ARBA" id="ARBA00022723"/>
    </source>
</evidence>
<comment type="catalytic activity">
    <reaction evidence="11">
        <text>a tRNA with a 3' CCA end + 2 CTP + ATP = a tRNA with a 3' CCACCA end + 3 diphosphate</text>
        <dbReference type="Rhea" id="RHEA:76235"/>
        <dbReference type="Rhea" id="RHEA-COMP:10468"/>
        <dbReference type="Rhea" id="RHEA-COMP:18655"/>
        <dbReference type="ChEBI" id="CHEBI:30616"/>
        <dbReference type="ChEBI" id="CHEBI:33019"/>
        <dbReference type="ChEBI" id="CHEBI:37563"/>
        <dbReference type="ChEBI" id="CHEBI:83071"/>
        <dbReference type="ChEBI" id="CHEBI:195187"/>
    </reaction>
</comment>
<dbReference type="Gene3D" id="1.10.246.80">
    <property type="match status" value="1"/>
</dbReference>
<keyword evidence="7 11" id="KW-0692">RNA repair</keyword>
<feature type="binding site" evidence="11">
    <location>
        <position position="29"/>
    </location>
    <ligand>
        <name>CTP</name>
        <dbReference type="ChEBI" id="CHEBI:37563"/>
    </ligand>
</feature>
<dbReference type="EC" id="2.7.7.72" evidence="11"/>
<feature type="domain" description="CCA-adding enzyme C-terminal" evidence="14">
    <location>
        <begin position="254"/>
        <end position="394"/>
    </location>
</feature>
<dbReference type="GO" id="GO:0004810">
    <property type="term" value="F:CCA tRNA nucleotidyltransferase activity"/>
    <property type="evidence" value="ECO:0007669"/>
    <property type="project" value="UniProtKB-EC"/>
</dbReference>
<feature type="binding site" evidence="11">
    <location>
        <position position="32"/>
    </location>
    <ligand>
        <name>CTP</name>
        <dbReference type="ChEBI" id="CHEBI:37563"/>
    </ligand>
</feature>
<dbReference type="PANTHER" id="PTHR46173">
    <property type="entry name" value="CCA TRNA NUCLEOTIDYLTRANSFERASE 1, MITOCHONDRIAL"/>
    <property type="match status" value="1"/>
</dbReference>
<feature type="binding site" evidence="11">
    <location>
        <position position="156"/>
    </location>
    <ligand>
        <name>ATP</name>
        <dbReference type="ChEBI" id="CHEBI:30616"/>
    </ligand>
</feature>
<feature type="binding site" evidence="11">
    <location>
        <position position="113"/>
    </location>
    <ligand>
        <name>ATP</name>
        <dbReference type="ChEBI" id="CHEBI:30616"/>
    </ligand>
</feature>
<keyword evidence="8 11" id="KW-0067">ATP-binding</keyword>
<dbReference type="Gene3D" id="1.20.58.560">
    <property type="match status" value="1"/>
</dbReference>
<evidence type="ECO:0000256" key="6">
    <source>
        <dbReference type="ARBA" id="ARBA00022741"/>
    </source>
</evidence>
<name>A0ABV9DEY0_9BACI</name>
<dbReference type="PANTHER" id="PTHR46173:SF1">
    <property type="entry name" value="CCA TRNA NUCLEOTIDYLTRANSFERASE 1, MITOCHONDRIAL"/>
    <property type="match status" value="1"/>
</dbReference>
<reference evidence="16" key="1">
    <citation type="journal article" date="2019" name="Int. J. Syst. Evol. Microbiol.">
        <title>The Global Catalogue of Microorganisms (GCM) 10K type strain sequencing project: providing services to taxonomists for standard genome sequencing and annotation.</title>
        <authorList>
            <consortium name="The Broad Institute Genomics Platform"/>
            <consortium name="The Broad Institute Genome Sequencing Center for Infectious Disease"/>
            <person name="Wu L."/>
            <person name="Ma J."/>
        </authorList>
    </citation>
    <scope>NUCLEOTIDE SEQUENCE [LARGE SCALE GENOMIC DNA]</scope>
    <source>
        <strain evidence="16">CGMCC 4.7426</strain>
    </source>
</reference>
<protein>
    <recommendedName>
        <fullName evidence="11">CCA-adding enzyme</fullName>
        <ecNumber evidence="11">2.7.7.72</ecNumber>
    </recommendedName>
    <alternativeName>
        <fullName evidence="11">CCA tRNA nucleotidyltransferase</fullName>
    </alternativeName>
    <alternativeName>
        <fullName evidence="11">tRNA CCA-pyrophosphorylase</fullName>
    </alternativeName>
    <alternativeName>
        <fullName evidence="11">tRNA adenylyl-/cytidylyl- transferase</fullName>
    </alternativeName>
    <alternativeName>
        <fullName evidence="11">tRNA nucleotidyltransferase</fullName>
    </alternativeName>
    <alternativeName>
        <fullName evidence="11">tRNA-NT</fullName>
    </alternativeName>
</protein>
<evidence type="ECO:0000256" key="1">
    <source>
        <dbReference type="ARBA" id="ARBA00001946"/>
    </source>
</evidence>
<feature type="binding site" evidence="11">
    <location>
        <position position="165"/>
    </location>
    <ligand>
        <name>ATP</name>
        <dbReference type="ChEBI" id="CHEBI:30616"/>
    </ligand>
</feature>
<dbReference type="EMBL" id="JBHSFU010000003">
    <property type="protein sequence ID" value="MFC4557365.1"/>
    <property type="molecule type" value="Genomic_DNA"/>
</dbReference>
<dbReference type="HAMAP" id="MF_01263">
    <property type="entry name" value="CCA_bact_type3"/>
    <property type="match status" value="1"/>
</dbReference>
<dbReference type="NCBIfam" id="NF009814">
    <property type="entry name" value="PRK13299.1"/>
    <property type="match status" value="1"/>
</dbReference>
<dbReference type="SUPFAM" id="SSF81301">
    <property type="entry name" value="Nucleotidyltransferase"/>
    <property type="match status" value="1"/>
</dbReference>
<dbReference type="InterPro" id="IPR032828">
    <property type="entry name" value="PolyA_RNA-bd"/>
</dbReference>
<feature type="domain" description="tRNA nucleotidyltransferase/poly(A) polymerase RNA and SrmB- binding" evidence="13">
    <location>
        <begin position="171"/>
        <end position="228"/>
    </location>
</feature>
<comment type="miscellaneous">
    <text evidence="11">A single active site specifically recognizes both ATP and CTP and is responsible for their addition.</text>
</comment>
<keyword evidence="16" id="KW-1185">Reference proteome</keyword>
<dbReference type="RefSeq" id="WP_390293312.1">
    <property type="nucleotide sequence ID" value="NZ_JBHSFU010000003.1"/>
</dbReference>
<evidence type="ECO:0000256" key="11">
    <source>
        <dbReference type="HAMAP-Rule" id="MF_01263"/>
    </source>
</evidence>
<dbReference type="InterPro" id="IPR002646">
    <property type="entry name" value="PolA_pol_head_dom"/>
</dbReference>
<evidence type="ECO:0000256" key="3">
    <source>
        <dbReference type="ARBA" id="ARBA00022694"/>
    </source>
</evidence>
<feature type="binding site" evidence="11">
    <location>
        <position position="156"/>
    </location>
    <ligand>
        <name>CTP</name>
        <dbReference type="ChEBI" id="CHEBI:37563"/>
    </ligand>
</feature>
<keyword evidence="4 11" id="KW-0548">Nucleotidyltransferase</keyword>
<evidence type="ECO:0000256" key="4">
    <source>
        <dbReference type="ARBA" id="ARBA00022695"/>
    </source>
</evidence>
<keyword evidence="3 11" id="KW-0819">tRNA processing</keyword>
<dbReference type="InterPro" id="IPR023068">
    <property type="entry name" value="CCA-adding_enz_firmicutes"/>
</dbReference>
<accession>A0ABV9DEY0</accession>
<evidence type="ECO:0000256" key="2">
    <source>
        <dbReference type="ARBA" id="ARBA00022679"/>
    </source>
</evidence>
<comment type="catalytic activity">
    <reaction evidence="11">
        <text>a tRNA precursor + 2 CTP + ATP = a tRNA with a 3' CCA end + 3 diphosphate</text>
        <dbReference type="Rhea" id="RHEA:14433"/>
        <dbReference type="Rhea" id="RHEA-COMP:10465"/>
        <dbReference type="Rhea" id="RHEA-COMP:10468"/>
        <dbReference type="ChEBI" id="CHEBI:30616"/>
        <dbReference type="ChEBI" id="CHEBI:33019"/>
        <dbReference type="ChEBI" id="CHEBI:37563"/>
        <dbReference type="ChEBI" id="CHEBI:74896"/>
        <dbReference type="ChEBI" id="CHEBI:83071"/>
        <dbReference type="EC" id="2.7.7.72"/>
    </reaction>
</comment>
<dbReference type="Gene3D" id="1.10.3090.10">
    <property type="entry name" value="cca-adding enzyme, domain 2"/>
    <property type="match status" value="1"/>
</dbReference>
<feature type="binding site" evidence="11">
    <location>
        <position position="159"/>
    </location>
    <ligand>
        <name>ATP</name>
        <dbReference type="ChEBI" id="CHEBI:30616"/>
    </ligand>
</feature>
<organism evidence="15 16">
    <name type="scientific">Virgibacillus kekensis</name>
    <dbReference type="NCBI Taxonomy" id="202261"/>
    <lineage>
        <taxon>Bacteria</taxon>
        <taxon>Bacillati</taxon>
        <taxon>Bacillota</taxon>
        <taxon>Bacilli</taxon>
        <taxon>Bacillales</taxon>
        <taxon>Bacillaceae</taxon>
        <taxon>Virgibacillus</taxon>
    </lineage>
</organism>